<reference evidence="3 4" key="1">
    <citation type="submission" date="2020-08" db="EMBL/GenBank/DDBJ databases">
        <title>Whole genome shotgun sequence of Actinoplanes ianthinogenes NBRC 13996.</title>
        <authorList>
            <person name="Komaki H."/>
            <person name="Tamura T."/>
        </authorList>
    </citation>
    <scope>NUCLEOTIDE SEQUENCE [LARGE SCALE GENOMIC DNA]</scope>
    <source>
        <strain evidence="3 4">NBRC 13996</strain>
    </source>
</reference>
<dbReference type="NCBIfam" id="TIGR00254">
    <property type="entry name" value="GGDEF"/>
    <property type="match status" value="1"/>
</dbReference>
<evidence type="ECO:0000313" key="4">
    <source>
        <dbReference type="Proteomes" id="UP000676967"/>
    </source>
</evidence>
<dbReference type="PANTHER" id="PTHR46663:SF2">
    <property type="entry name" value="GGDEF DOMAIN-CONTAINING PROTEIN"/>
    <property type="match status" value="1"/>
</dbReference>
<keyword evidence="4" id="KW-1185">Reference proteome</keyword>
<dbReference type="SMART" id="SM00267">
    <property type="entry name" value="GGDEF"/>
    <property type="match status" value="1"/>
</dbReference>
<feature type="domain" description="GGDEF" evidence="2">
    <location>
        <begin position="338"/>
        <end position="470"/>
    </location>
</feature>
<keyword evidence="1" id="KW-0472">Membrane</keyword>
<accession>A0ABM7LS86</accession>
<gene>
    <name evidence="3" type="ORF">Aiant_28160</name>
</gene>
<keyword evidence="1" id="KW-0812">Transmembrane</keyword>
<dbReference type="PROSITE" id="PS50887">
    <property type="entry name" value="GGDEF"/>
    <property type="match status" value="1"/>
</dbReference>
<organism evidence="3 4">
    <name type="scientific">Actinoplanes ianthinogenes</name>
    <dbReference type="NCBI Taxonomy" id="122358"/>
    <lineage>
        <taxon>Bacteria</taxon>
        <taxon>Bacillati</taxon>
        <taxon>Actinomycetota</taxon>
        <taxon>Actinomycetes</taxon>
        <taxon>Micromonosporales</taxon>
        <taxon>Micromonosporaceae</taxon>
        <taxon>Actinoplanes</taxon>
    </lineage>
</organism>
<dbReference type="EMBL" id="AP023356">
    <property type="protein sequence ID" value="BCJ42159.1"/>
    <property type="molecule type" value="Genomic_DNA"/>
</dbReference>
<dbReference type="InterPro" id="IPR043128">
    <property type="entry name" value="Rev_trsase/Diguanyl_cyclase"/>
</dbReference>
<evidence type="ECO:0000313" key="3">
    <source>
        <dbReference type="EMBL" id="BCJ42159.1"/>
    </source>
</evidence>
<feature type="transmembrane region" description="Helical" evidence="1">
    <location>
        <begin position="107"/>
        <end position="127"/>
    </location>
</feature>
<proteinExistence type="predicted"/>
<name>A0ABM7LS86_9ACTN</name>
<feature type="transmembrane region" description="Helical" evidence="1">
    <location>
        <begin position="139"/>
        <end position="160"/>
    </location>
</feature>
<feature type="transmembrane region" description="Helical" evidence="1">
    <location>
        <begin position="12"/>
        <end position="30"/>
    </location>
</feature>
<sequence>MPAGTVDRARLAAAGIGGLAMIMQLGQVGNAMRSVAFGRLAAAALITLVALVVLIHRRGRTSWWSVPVIPVLVTVAAAGLKDPLAGTALAVTSLIVCSLYDTNRRWLARLPGAVAAMPAAVAISPDVVSQATSWHSPSVLGLIPQIILMGVLTRAFYVGLRRQERTAVRDATLARAGRELLAVTDDAQIREIGERTAGELVRMHPGVALLIAYRDADGLTVSFAPGAPAELTGWRPAGPAPTPEELSALVAGFRDWHVDGLGGEPETTPVLMVVGGRRPVPIEVVDAFRSLSYQVMLAGEAVQARVELDYRAHHDHLTGLPTRAKFLRAAGAAVAGGGPVALLNIDLDGFKRVNDEHGHAAGDELLVAIAGRIAAAAGRQGVAARFGGDEFALLLTGFDDVDAVLRQARELCADLGVPVGLAAGTVRVGASVGVALAEPGVSVTDLLRHADLAMYAAKAGGKNRVVRYGVTETIAV</sequence>
<evidence type="ECO:0000259" key="2">
    <source>
        <dbReference type="PROSITE" id="PS50887"/>
    </source>
</evidence>
<keyword evidence="1" id="KW-1133">Transmembrane helix</keyword>
<dbReference type="InterPro" id="IPR052163">
    <property type="entry name" value="DGC-Regulatory_Protein"/>
</dbReference>
<dbReference type="Proteomes" id="UP000676967">
    <property type="component" value="Chromosome"/>
</dbReference>
<dbReference type="InterPro" id="IPR029787">
    <property type="entry name" value="Nucleotide_cyclase"/>
</dbReference>
<feature type="transmembrane region" description="Helical" evidence="1">
    <location>
        <begin position="62"/>
        <end position="78"/>
    </location>
</feature>
<protein>
    <recommendedName>
        <fullName evidence="2">GGDEF domain-containing protein</fullName>
    </recommendedName>
</protein>
<evidence type="ECO:0000256" key="1">
    <source>
        <dbReference type="SAM" id="Phobius"/>
    </source>
</evidence>
<dbReference type="InterPro" id="IPR000160">
    <property type="entry name" value="GGDEF_dom"/>
</dbReference>
<dbReference type="PANTHER" id="PTHR46663">
    <property type="entry name" value="DIGUANYLATE CYCLASE DGCT-RELATED"/>
    <property type="match status" value="1"/>
</dbReference>
<dbReference type="Pfam" id="PF00990">
    <property type="entry name" value="GGDEF"/>
    <property type="match status" value="1"/>
</dbReference>
<dbReference type="Gene3D" id="3.30.70.270">
    <property type="match status" value="1"/>
</dbReference>
<dbReference type="SUPFAM" id="SSF55073">
    <property type="entry name" value="Nucleotide cyclase"/>
    <property type="match status" value="1"/>
</dbReference>
<feature type="transmembrane region" description="Helical" evidence="1">
    <location>
        <begin position="84"/>
        <end position="100"/>
    </location>
</feature>
<dbReference type="CDD" id="cd01949">
    <property type="entry name" value="GGDEF"/>
    <property type="match status" value="1"/>
</dbReference>
<feature type="transmembrane region" description="Helical" evidence="1">
    <location>
        <begin position="36"/>
        <end position="55"/>
    </location>
</feature>